<dbReference type="STRING" id="28117.BHV66_09695"/>
<feature type="domain" description="Type I restriction modification DNA specificity" evidence="5">
    <location>
        <begin position="196"/>
        <end position="351"/>
    </location>
</feature>
<dbReference type="Gene3D" id="1.10.287.1120">
    <property type="entry name" value="Bipartite methylase S protein"/>
    <property type="match status" value="2"/>
</dbReference>
<dbReference type="EMBL" id="MNQH01000040">
    <property type="protein sequence ID" value="OKY93283.1"/>
    <property type="molecule type" value="Genomic_DNA"/>
</dbReference>
<name>A0A1Q6F2X9_9BACT</name>
<evidence type="ECO:0000259" key="5">
    <source>
        <dbReference type="Pfam" id="PF01420"/>
    </source>
</evidence>
<gene>
    <name evidence="6" type="ORF">BHV66_09695</name>
</gene>
<reference evidence="6 7" key="1">
    <citation type="journal article" date="2016" name="Nat. Biotechnol.">
        <title>Measurement of bacterial replication rates in microbial communities.</title>
        <authorList>
            <person name="Brown C.T."/>
            <person name="Olm M.R."/>
            <person name="Thomas B.C."/>
            <person name="Banfield J.F."/>
        </authorList>
    </citation>
    <scope>NUCLEOTIDE SEQUENCE [LARGE SCALE GENOMIC DNA]</scope>
    <source>
        <strain evidence="6">CAG:67_53_122</strain>
    </source>
</reference>
<dbReference type="Gene3D" id="3.90.220.20">
    <property type="entry name" value="DNA methylase specificity domains"/>
    <property type="match status" value="2"/>
</dbReference>
<evidence type="ECO:0000256" key="4">
    <source>
        <dbReference type="SAM" id="Coils"/>
    </source>
</evidence>
<dbReference type="InterPro" id="IPR044946">
    <property type="entry name" value="Restrct_endonuc_typeI_TRD_sf"/>
</dbReference>
<dbReference type="GO" id="GO:0009307">
    <property type="term" value="P:DNA restriction-modification system"/>
    <property type="evidence" value="ECO:0007669"/>
    <property type="project" value="UniProtKB-KW"/>
</dbReference>
<keyword evidence="2" id="KW-0680">Restriction system</keyword>
<comment type="similarity">
    <text evidence="1">Belongs to the type-I restriction system S methylase family.</text>
</comment>
<dbReference type="PANTHER" id="PTHR30408:SF12">
    <property type="entry name" value="TYPE I RESTRICTION ENZYME MJAVIII SPECIFICITY SUBUNIT"/>
    <property type="match status" value="1"/>
</dbReference>
<dbReference type="GO" id="GO:0003677">
    <property type="term" value="F:DNA binding"/>
    <property type="evidence" value="ECO:0007669"/>
    <property type="project" value="UniProtKB-KW"/>
</dbReference>
<evidence type="ECO:0000256" key="3">
    <source>
        <dbReference type="ARBA" id="ARBA00023125"/>
    </source>
</evidence>
<dbReference type="CDD" id="cd17266">
    <property type="entry name" value="RMtype1_S_Sau1132ORF3780P-TRD2-CR2_like"/>
    <property type="match status" value="2"/>
</dbReference>
<feature type="domain" description="Type I restriction modification DNA specificity" evidence="5">
    <location>
        <begin position="19"/>
        <end position="166"/>
    </location>
</feature>
<dbReference type="PANTHER" id="PTHR30408">
    <property type="entry name" value="TYPE-1 RESTRICTION ENZYME ECOKI SPECIFICITY PROTEIN"/>
    <property type="match status" value="1"/>
</dbReference>
<dbReference type="InterPro" id="IPR052021">
    <property type="entry name" value="Type-I_RS_S_subunit"/>
</dbReference>
<feature type="coiled-coil region" evidence="4">
    <location>
        <begin position="334"/>
        <end position="361"/>
    </location>
</feature>
<dbReference type="SUPFAM" id="SSF116734">
    <property type="entry name" value="DNA methylase specificity domain"/>
    <property type="match status" value="2"/>
</dbReference>
<keyword evidence="4" id="KW-0175">Coiled coil</keyword>
<protein>
    <recommendedName>
        <fullName evidence="5">Type I restriction modification DNA specificity domain-containing protein</fullName>
    </recommendedName>
</protein>
<evidence type="ECO:0000313" key="7">
    <source>
        <dbReference type="Proteomes" id="UP000187417"/>
    </source>
</evidence>
<proteinExistence type="inferred from homology"/>
<dbReference type="RefSeq" id="WP_195611038.1">
    <property type="nucleotide sequence ID" value="NZ_CAUFIG010000035.1"/>
</dbReference>
<evidence type="ECO:0000256" key="2">
    <source>
        <dbReference type="ARBA" id="ARBA00022747"/>
    </source>
</evidence>
<dbReference type="Pfam" id="PF01420">
    <property type="entry name" value="Methylase_S"/>
    <property type="match status" value="2"/>
</dbReference>
<sequence length="369" mass="41400">MDNCVIPHGYKATALGIIPQEWEVMLLGNLSNSISSGRNKHRDAHGQYPVFGSTGIIGYSSTYEYEGPVILVARVGANAGTLNFASGQYDVSDNTLIITIKQNVYDYNFAYNQLTHYKLNKLVFGSGQPLITSKQLKNIRIPVPPLAEQRKIAEVLGVWDKAIEKQARLIEKLALRKRALMQRLLSAKLRLPGFSEPWKKVKLGDVAELYQPQTIQSEDLSQTGYPVYGANGLIGYYNNYNHEYPQVVITCRGSSCGTVNFTPGKCWITGNAMVLNVDNNRDVNKSFFYYLISNSSFVNLISGSGQPQIVRQPLLKFELRIPPLKEQTAIAEVLTAADREIDLAKEKLERLRRQKRGLMQQLLTGKKRI</sequence>
<dbReference type="AlphaFoldDB" id="A0A1Q6F2X9"/>
<evidence type="ECO:0000256" key="1">
    <source>
        <dbReference type="ARBA" id="ARBA00010923"/>
    </source>
</evidence>
<evidence type="ECO:0000313" key="6">
    <source>
        <dbReference type="EMBL" id="OKY93283.1"/>
    </source>
</evidence>
<organism evidence="6 7">
    <name type="scientific">Alistipes putredinis</name>
    <dbReference type="NCBI Taxonomy" id="28117"/>
    <lineage>
        <taxon>Bacteria</taxon>
        <taxon>Pseudomonadati</taxon>
        <taxon>Bacteroidota</taxon>
        <taxon>Bacteroidia</taxon>
        <taxon>Bacteroidales</taxon>
        <taxon>Rikenellaceae</taxon>
        <taxon>Alistipes</taxon>
    </lineage>
</organism>
<comment type="caution">
    <text evidence="6">The sequence shown here is derived from an EMBL/GenBank/DDBJ whole genome shotgun (WGS) entry which is preliminary data.</text>
</comment>
<dbReference type="InterPro" id="IPR000055">
    <property type="entry name" value="Restrct_endonuc_typeI_TRD"/>
</dbReference>
<keyword evidence="3" id="KW-0238">DNA-binding</keyword>
<dbReference type="Proteomes" id="UP000187417">
    <property type="component" value="Unassembled WGS sequence"/>
</dbReference>
<accession>A0A1Q6F2X9</accession>